<evidence type="ECO:0000256" key="13">
    <source>
        <dbReference type="ARBA" id="ARBA00023211"/>
    </source>
</evidence>
<keyword evidence="8" id="KW-0963">Cytoplasm</keyword>
<dbReference type="Gene3D" id="3.40.1350.10">
    <property type="match status" value="1"/>
</dbReference>
<protein>
    <recommendedName>
        <fullName evidence="7">Ribonuclease HII</fullName>
        <ecNumber evidence="6">3.1.26.4</ecNumber>
    </recommendedName>
</protein>
<dbReference type="HAMAP" id="MF_00048">
    <property type="entry name" value="UPF0102"/>
    <property type="match status" value="1"/>
</dbReference>
<evidence type="ECO:0000256" key="10">
    <source>
        <dbReference type="ARBA" id="ARBA00022723"/>
    </source>
</evidence>
<dbReference type="PANTHER" id="PTHR10954:SF18">
    <property type="entry name" value="RIBONUCLEASE HII"/>
    <property type="match status" value="1"/>
</dbReference>
<dbReference type="GO" id="GO:0046872">
    <property type="term" value="F:metal ion binding"/>
    <property type="evidence" value="ECO:0007669"/>
    <property type="project" value="UniProtKB-KW"/>
</dbReference>
<evidence type="ECO:0000256" key="5">
    <source>
        <dbReference type="ARBA" id="ARBA00007383"/>
    </source>
</evidence>
<evidence type="ECO:0000313" key="15">
    <source>
        <dbReference type="EMBL" id="SVC48276.1"/>
    </source>
</evidence>
<dbReference type="GO" id="GO:0006298">
    <property type="term" value="P:mismatch repair"/>
    <property type="evidence" value="ECO:0007669"/>
    <property type="project" value="TreeGrafter"/>
</dbReference>
<dbReference type="GO" id="GO:0032299">
    <property type="term" value="C:ribonuclease H2 complex"/>
    <property type="evidence" value="ECO:0007669"/>
    <property type="project" value="TreeGrafter"/>
</dbReference>
<dbReference type="InterPro" id="IPR011856">
    <property type="entry name" value="tRNA_endonuc-like_dom_sf"/>
</dbReference>
<evidence type="ECO:0000256" key="11">
    <source>
        <dbReference type="ARBA" id="ARBA00022759"/>
    </source>
</evidence>
<dbReference type="AlphaFoldDB" id="A0A382MHP9"/>
<keyword evidence="9" id="KW-0540">Nuclease</keyword>
<dbReference type="EC" id="3.1.26.4" evidence="6"/>
<dbReference type="PROSITE" id="PS51975">
    <property type="entry name" value="RNASE_H_2"/>
    <property type="match status" value="1"/>
</dbReference>
<dbReference type="InterPro" id="IPR022898">
    <property type="entry name" value="RNase_HII"/>
</dbReference>
<keyword evidence="11" id="KW-0255">Endonuclease</keyword>
<dbReference type="InterPro" id="IPR012337">
    <property type="entry name" value="RNaseH-like_sf"/>
</dbReference>
<comment type="catalytic activity">
    <reaction evidence="1">
        <text>Endonucleolytic cleavage to 5'-phosphomonoester.</text>
        <dbReference type="EC" id="3.1.26.4"/>
    </reaction>
</comment>
<dbReference type="GO" id="GO:0003723">
    <property type="term" value="F:RNA binding"/>
    <property type="evidence" value="ECO:0007669"/>
    <property type="project" value="InterPro"/>
</dbReference>
<dbReference type="SUPFAM" id="SSF53098">
    <property type="entry name" value="Ribonuclease H-like"/>
    <property type="match status" value="1"/>
</dbReference>
<evidence type="ECO:0000256" key="3">
    <source>
        <dbReference type="ARBA" id="ARBA00001946"/>
    </source>
</evidence>
<comment type="cofactor">
    <cofactor evidence="2">
        <name>Mn(2+)</name>
        <dbReference type="ChEBI" id="CHEBI:29035"/>
    </cofactor>
</comment>
<comment type="similarity">
    <text evidence="5">Belongs to the RNase HII family.</text>
</comment>
<evidence type="ECO:0000256" key="6">
    <source>
        <dbReference type="ARBA" id="ARBA00012180"/>
    </source>
</evidence>
<comment type="cofactor">
    <cofactor evidence="3">
        <name>Mg(2+)</name>
        <dbReference type="ChEBI" id="CHEBI:18420"/>
    </cofactor>
</comment>
<proteinExistence type="inferred from homology"/>
<dbReference type="GO" id="GO:0004523">
    <property type="term" value="F:RNA-DNA hybrid ribonuclease activity"/>
    <property type="evidence" value="ECO:0007669"/>
    <property type="project" value="UniProtKB-EC"/>
</dbReference>
<keyword evidence="13" id="KW-0464">Manganese</keyword>
<dbReference type="Pfam" id="PF01351">
    <property type="entry name" value="RNase_HII"/>
    <property type="match status" value="1"/>
</dbReference>
<evidence type="ECO:0000256" key="7">
    <source>
        <dbReference type="ARBA" id="ARBA00019179"/>
    </source>
</evidence>
<evidence type="ECO:0000256" key="8">
    <source>
        <dbReference type="ARBA" id="ARBA00022490"/>
    </source>
</evidence>
<dbReference type="GO" id="GO:0043137">
    <property type="term" value="P:DNA replication, removal of RNA primer"/>
    <property type="evidence" value="ECO:0007669"/>
    <property type="project" value="TreeGrafter"/>
</dbReference>
<name>A0A382MHP9_9ZZZZ</name>
<evidence type="ECO:0000256" key="9">
    <source>
        <dbReference type="ARBA" id="ARBA00022722"/>
    </source>
</evidence>
<evidence type="ECO:0000256" key="1">
    <source>
        <dbReference type="ARBA" id="ARBA00000077"/>
    </source>
</evidence>
<evidence type="ECO:0000259" key="14">
    <source>
        <dbReference type="PROSITE" id="PS51975"/>
    </source>
</evidence>
<evidence type="ECO:0000256" key="12">
    <source>
        <dbReference type="ARBA" id="ARBA00022801"/>
    </source>
</evidence>
<evidence type="ECO:0000256" key="4">
    <source>
        <dbReference type="ARBA" id="ARBA00004496"/>
    </source>
</evidence>
<keyword evidence="10" id="KW-0479">Metal-binding</keyword>
<dbReference type="EMBL" id="UINC01093671">
    <property type="protein sequence ID" value="SVC48276.1"/>
    <property type="molecule type" value="Genomic_DNA"/>
</dbReference>
<reference evidence="15" key="1">
    <citation type="submission" date="2018-05" db="EMBL/GenBank/DDBJ databases">
        <authorList>
            <person name="Lanie J.A."/>
            <person name="Ng W.-L."/>
            <person name="Kazmierczak K.M."/>
            <person name="Andrzejewski T.M."/>
            <person name="Davidsen T.M."/>
            <person name="Wayne K.J."/>
            <person name="Tettelin H."/>
            <person name="Glass J.I."/>
            <person name="Rusch D."/>
            <person name="Podicherti R."/>
            <person name="Tsui H.-C.T."/>
            <person name="Winkler M.E."/>
        </authorList>
    </citation>
    <scope>NUCLEOTIDE SEQUENCE</scope>
</reference>
<dbReference type="InterPro" id="IPR024567">
    <property type="entry name" value="RNase_HII/HIII_dom"/>
</dbReference>
<dbReference type="InterPro" id="IPR036397">
    <property type="entry name" value="RNaseH_sf"/>
</dbReference>
<dbReference type="GO" id="GO:0005737">
    <property type="term" value="C:cytoplasm"/>
    <property type="evidence" value="ECO:0007669"/>
    <property type="project" value="UniProtKB-SubCell"/>
</dbReference>
<dbReference type="FunFam" id="3.30.420.10:FF:000006">
    <property type="entry name" value="Ribonuclease HII"/>
    <property type="match status" value="1"/>
</dbReference>
<sequence>MLQYEQKYWQSGRKYLAGIDEAGRGPLAGPVAAAAVILPQNIDLPEVTDSKKISEKKRERLFDDIYKTAISIGVGVVHEEVIDNKNILQATYQAMRHSLGQLSISPEVILVDGNKADIKHYKQESIIDGDQKSLSIAAASIIAKVTRDRMMRQFDIVFPEYGFAKHKGYGTKQHIEAIQKSKATPIHRKSFNPVSHHLPNMAYLQRNRLLGKLGEQLTACQLIRNHQNILEMNYNVPKIGEIDIISKDAEILVFTEVKTQTTAHDWGTPRSQIDEKKRDRIMNAVQHYMDSHELDCDFRFDVAEVILGSGKPQIQIIKDGMTGY</sequence>
<organism evidence="15">
    <name type="scientific">marine metagenome</name>
    <dbReference type="NCBI Taxonomy" id="408172"/>
    <lineage>
        <taxon>unclassified sequences</taxon>
        <taxon>metagenomes</taxon>
        <taxon>ecological metagenomes</taxon>
    </lineage>
</organism>
<feature type="domain" description="RNase H type-2" evidence="14">
    <location>
        <begin position="14"/>
        <end position="203"/>
    </location>
</feature>
<dbReference type="CDD" id="cd07182">
    <property type="entry name" value="RNase_HII_bacteria_HII_like"/>
    <property type="match status" value="1"/>
</dbReference>
<keyword evidence="12" id="KW-0378">Hydrolase</keyword>
<dbReference type="Gene3D" id="3.30.420.10">
    <property type="entry name" value="Ribonuclease H-like superfamily/Ribonuclease H"/>
    <property type="match status" value="1"/>
</dbReference>
<dbReference type="InterPro" id="IPR011335">
    <property type="entry name" value="Restrct_endonuc-II-like"/>
</dbReference>
<dbReference type="HAMAP" id="MF_00052_B">
    <property type="entry name" value="RNase_HII_B"/>
    <property type="match status" value="1"/>
</dbReference>
<dbReference type="NCBIfam" id="NF000594">
    <property type="entry name" value="PRK00015.1-1"/>
    <property type="match status" value="1"/>
</dbReference>
<dbReference type="InterPro" id="IPR003509">
    <property type="entry name" value="UPF0102_YraN-like"/>
</dbReference>
<dbReference type="PANTHER" id="PTHR10954">
    <property type="entry name" value="RIBONUCLEASE H2 SUBUNIT A"/>
    <property type="match status" value="1"/>
</dbReference>
<dbReference type="SUPFAM" id="SSF52980">
    <property type="entry name" value="Restriction endonuclease-like"/>
    <property type="match status" value="1"/>
</dbReference>
<accession>A0A382MHP9</accession>
<comment type="subcellular location">
    <subcellularLocation>
        <location evidence="4">Cytoplasm</location>
    </subcellularLocation>
</comment>
<dbReference type="InterPro" id="IPR001352">
    <property type="entry name" value="RNase_HII/HIII"/>
</dbReference>
<dbReference type="NCBIfam" id="NF000595">
    <property type="entry name" value="PRK00015.1-3"/>
    <property type="match status" value="1"/>
</dbReference>
<dbReference type="Pfam" id="PF02021">
    <property type="entry name" value="UPF0102"/>
    <property type="match status" value="1"/>
</dbReference>
<gene>
    <name evidence="15" type="ORF">METZ01_LOCUS301130</name>
</gene>
<evidence type="ECO:0000256" key="2">
    <source>
        <dbReference type="ARBA" id="ARBA00001936"/>
    </source>
</evidence>